<name>E9EAH1_METAQ</name>
<keyword evidence="2" id="KW-1185">Reference proteome</keyword>
<dbReference type="HOGENOM" id="CLU_970046_0_0_1"/>
<protein>
    <submittedName>
        <fullName evidence="1">Cystathionine gamma-synthase, putative</fullName>
    </submittedName>
</protein>
<dbReference type="Proteomes" id="UP000002499">
    <property type="component" value="Unassembled WGS sequence"/>
</dbReference>
<dbReference type="InParanoid" id="E9EAH1"/>
<dbReference type="PANTHER" id="PTHR42699:SF1">
    <property type="entry name" value="CYSTATHIONINE GAMMA-SYNTHASE-RELATED"/>
    <property type="match status" value="1"/>
</dbReference>
<dbReference type="PANTHER" id="PTHR42699">
    <property type="match status" value="1"/>
</dbReference>
<evidence type="ECO:0000313" key="2">
    <source>
        <dbReference type="Proteomes" id="UP000002499"/>
    </source>
</evidence>
<sequence>MMCVSGQASDQEMFWRELQDYLESRVTEYVKQPYNYRESFLVVGSGEAADHPKAVEAIRRIITDMQKDPACRVTETGMAPRIELHIAEDPTLNIRVVFVKYFKELPPLQRHHESPTLNQWPPSAPDDLLQVRGYITRLVTSGHTELKRVRFYAETVHVLPRSPWNRAISLKWGTDRELDELEHMLKNPGHHITALFYEIPSNINFISPNLGQIRLLADEYNFIVVCHETPGNFVNLDKLPFVDVDLIILSEMLSGATDVTGGRFDTPFPSTTWYEKCQGVYIIQALW</sequence>
<organism evidence="2">
    <name type="scientific">Metarhizium acridum (strain CQMa 102)</name>
    <dbReference type="NCBI Taxonomy" id="655827"/>
    <lineage>
        <taxon>Eukaryota</taxon>
        <taxon>Fungi</taxon>
        <taxon>Dikarya</taxon>
        <taxon>Ascomycota</taxon>
        <taxon>Pezizomycotina</taxon>
        <taxon>Sordariomycetes</taxon>
        <taxon>Hypocreomycetidae</taxon>
        <taxon>Hypocreales</taxon>
        <taxon>Clavicipitaceae</taxon>
        <taxon>Metarhizium</taxon>
    </lineage>
</organism>
<proteinExistence type="predicted"/>
<evidence type="ECO:0000313" key="1">
    <source>
        <dbReference type="EMBL" id="EFY87080.1"/>
    </source>
</evidence>
<dbReference type="STRING" id="655827.E9EAH1"/>
<gene>
    <name evidence="1" type="ORF">MAC_06869</name>
</gene>
<dbReference type="eggNOG" id="KOG0053">
    <property type="taxonomic scope" value="Eukaryota"/>
</dbReference>
<dbReference type="EMBL" id="GL698533">
    <property type="protein sequence ID" value="EFY87080.1"/>
    <property type="molecule type" value="Genomic_DNA"/>
</dbReference>
<dbReference type="GO" id="GO:0019346">
    <property type="term" value="P:transsulfuration"/>
    <property type="evidence" value="ECO:0007669"/>
    <property type="project" value="TreeGrafter"/>
</dbReference>
<dbReference type="GO" id="GO:0003962">
    <property type="term" value="F:cystathionine gamma-synthase activity"/>
    <property type="evidence" value="ECO:0007669"/>
    <property type="project" value="TreeGrafter"/>
</dbReference>
<accession>E9EAH1</accession>
<dbReference type="InterPro" id="IPR015421">
    <property type="entry name" value="PyrdxlP-dep_Trfase_major"/>
</dbReference>
<dbReference type="InterPro" id="IPR051750">
    <property type="entry name" value="Trans-sulfuration_enzymes"/>
</dbReference>
<dbReference type="Gene3D" id="3.40.640.10">
    <property type="entry name" value="Type I PLP-dependent aspartate aminotransferase-like (Major domain)"/>
    <property type="match status" value="1"/>
</dbReference>
<dbReference type="OrthoDB" id="10047078at2759"/>
<dbReference type="AlphaFoldDB" id="E9EAH1"/>
<reference evidence="1 2" key="1">
    <citation type="journal article" date="2011" name="PLoS Genet.">
        <title>Genome sequencing and comparative transcriptomics of the model entomopathogenic fungi Metarhizium anisopliae and M. acridum.</title>
        <authorList>
            <person name="Gao Q."/>
            <person name="Jin K."/>
            <person name="Ying S.H."/>
            <person name="Zhang Y."/>
            <person name="Xiao G."/>
            <person name="Shang Y."/>
            <person name="Duan Z."/>
            <person name="Hu X."/>
            <person name="Xie X.Q."/>
            <person name="Zhou G."/>
            <person name="Peng G."/>
            <person name="Luo Z."/>
            <person name="Huang W."/>
            <person name="Wang B."/>
            <person name="Fang W."/>
            <person name="Wang S."/>
            <person name="Zhong Y."/>
            <person name="Ma L.J."/>
            <person name="St Leger R.J."/>
            <person name="Zhao G.P."/>
            <person name="Pei Y."/>
            <person name="Feng M.G."/>
            <person name="Xia Y."/>
            <person name="Wang C."/>
        </authorList>
    </citation>
    <scope>NUCLEOTIDE SEQUENCE [LARGE SCALE GENOMIC DNA]</scope>
    <source>
        <strain evidence="1 2">CQMa 102</strain>
    </source>
</reference>